<evidence type="ECO:0000313" key="2">
    <source>
        <dbReference type="Proteomes" id="UP001288944"/>
    </source>
</evidence>
<sequence length="54" mass="6301">MGELQCPAIYKHFKSNYYAVMGVSKLIENKDHIKEAIKLQTFHTELNSIITIYK</sequence>
<reference evidence="1" key="1">
    <citation type="submission" date="2019-11" db="EMBL/GenBank/DDBJ databases">
        <title>Characterization of Clostridium perfringens isolates from swine manure treated agricultural soils.</title>
        <authorList>
            <person name="Wushke S.T."/>
        </authorList>
    </citation>
    <scope>NUCLEOTIDE SEQUENCE</scope>
    <source>
        <strain evidence="1">X62</strain>
    </source>
</reference>
<dbReference type="AlphaFoldDB" id="A0AAW9K9V6"/>
<dbReference type="Proteomes" id="UP001288944">
    <property type="component" value="Unassembled WGS sequence"/>
</dbReference>
<comment type="caution">
    <text evidence="1">The sequence shown here is derived from an EMBL/GenBank/DDBJ whole genome shotgun (WGS) entry which is preliminary data.</text>
</comment>
<protein>
    <submittedName>
        <fullName evidence="1">DUF1653 domain-containing protein</fullName>
    </submittedName>
</protein>
<name>A0AAW9K9V6_CLOPF</name>
<proteinExistence type="predicted"/>
<gene>
    <name evidence="1" type="ORF">GNF83_20425</name>
</gene>
<organism evidence="1 2">
    <name type="scientific">Clostridium perfringens</name>
    <dbReference type="NCBI Taxonomy" id="1502"/>
    <lineage>
        <taxon>Bacteria</taxon>
        <taxon>Bacillati</taxon>
        <taxon>Bacillota</taxon>
        <taxon>Clostridia</taxon>
        <taxon>Eubacteriales</taxon>
        <taxon>Clostridiaceae</taxon>
        <taxon>Clostridium</taxon>
    </lineage>
</organism>
<dbReference type="EMBL" id="WNUR01001254">
    <property type="protein sequence ID" value="MDZ7543495.1"/>
    <property type="molecule type" value="Genomic_DNA"/>
</dbReference>
<evidence type="ECO:0000313" key="1">
    <source>
        <dbReference type="EMBL" id="MDZ7543495.1"/>
    </source>
</evidence>
<feature type="non-terminal residue" evidence="1">
    <location>
        <position position="54"/>
    </location>
</feature>
<accession>A0AAW9K9V6</accession>